<dbReference type="EMBL" id="QEFD01000068">
    <property type="protein sequence ID" value="PVU76771.1"/>
    <property type="molecule type" value="Genomic_DNA"/>
</dbReference>
<accession>A0A2T9X9P5</accession>
<sequence length="76" mass="9015">MPKILIRLKSKKANMDDLRAKNVITFTDVGECTNCGVYGPYEFVFWSSHTRRVYGFCSLKCFREWLRTTRAIYPKR</sequence>
<organism evidence="1 2">
    <name type="scientific">Acidianus hospitalis</name>
    <dbReference type="NCBI Taxonomy" id="563177"/>
    <lineage>
        <taxon>Archaea</taxon>
        <taxon>Thermoproteota</taxon>
        <taxon>Thermoprotei</taxon>
        <taxon>Sulfolobales</taxon>
        <taxon>Sulfolobaceae</taxon>
        <taxon>Acidianus</taxon>
    </lineage>
</organism>
<gene>
    <name evidence="1" type="ORF">DDW13_02215</name>
</gene>
<protein>
    <submittedName>
        <fullName evidence="1">Uncharacterized protein</fullName>
    </submittedName>
</protein>
<dbReference type="Proteomes" id="UP000245638">
    <property type="component" value="Unassembled WGS sequence"/>
</dbReference>
<evidence type="ECO:0000313" key="2">
    <source>
        <dbReference type="Proteomes" id="UP000245638"/>
    </source>
</evidence>
<evidence type="ECO:0000313" key="1">
    <source>
        <dbReference type="EMBL" id="PVU76771.1"/>
    </source>
</evidence>
<reference evidence="1 2" key="1">
    <citation type="journal article" date="2015" name="Appl. Environ. Microbiol.">
        <title>Nanoarchaeota, Their Sulfolobales Host, and Nanoarchaeota Virus Distribution across Yellowstone National Park Hot Springs.</title>
        <authorList>
            <person name="Munson-McGee J.H."/>
            <person name="Field E.K."/>
            <person name="Bateson M."/>
            <person name="Rooney C."/>
            <person name="Stepanauskas R."/>
            <person name="Young M.J."/>
        </authorList>
    </citation>
    <scope>NUCLEOTIDE SEQUENCE [LARGE SCALE GENOMIC DNA]</scope>
    <source>
        <strain evidence="1">SCGC AC-742_N10</strain>
    </source>
</reference>
<dbReference type="AlphaFoldDB" id="A0A2T9X9P5"/>
<proteinExistence type="predicted"/>
<comment type="caution">
    <text evidence="1">The sequence shown here is derived from an EMBL/GenBank/DDBJ whole genome shotgun (WGS) entry which is preliminary data.</text>
</comment>
<name>A0A2T9X9P5_9CREN</name>